<accession>A0ABR1TWC3</accession>
<dbReference type="PANTHER" id="PTHR35910">
    <property type="entry name" value="2EXR DOMAIN-CONTAINING PROTEIN"/>
    <property type="match status" value="1"/>
</dbReference>
<protein>
    <recommendedName>
        <fullName evidence="1">2EXR domain-containing protein</fullName>
    </recommendedName>
</protein>
<proteinExistence type="predicted"/>
<reference evidence="2 3" key="1">
    <citation type="submission" date="2023-01" db="EMBL/GenBank/DDBJ databases">
        <title>Analysis of 21 Apiospora genomes using comparative genomics revels a genus with tremendous synthesis potential of carbohydrate active enzymes and secondary metabolites.</title>
        <authorList>
            <person name="Sorensen T."/>
        </authorList>
    </citation>
    <scope>NUCLEOTIDE SEQUENCE [LARGE SCALE GENOMIC DNA]</scope>
    <source>
        <strain evidence="2 3">CBS 33761</strain>
    </source>
</reference>
<dbReference type="EMBL" id="JAQQWK010000002">
    <property type="protein sequence ID" value="KAK8050949.1"/>
    <property type="molecule type" value="Genomic_DNA"/>
</dbReference>
<comment type="caution">
    <text evidence="2">The sequence shown here is derived from an EMBL/GenBank/DDBJ whole genome shotgun (WGS) entry which is preliminary data.</text>
</comment>
<keyword evidence="3" id="KW-1185">Reference proteome</keyword>
<name>A0ABR1TWC3_9PEZI</name>
<sequence length="403" mass="47151">MPESTATPLPKLVPFDHDKGNGAIVSFVGGREYTVAAKAPSTHASPQLDQFTFFSHPKFVIELRNMVWRFSMPERILLVGPLAELDEHTHPWCHRYFEYAPCNSQSARKHLSLPAVAQTCHEARDEYLRLVRERAAWIHPVNYTLRPNPRPQQTWFDPAVDVLCLDLIGHHENIRWPHDQRANQVELDVFAKHLRTFAFSFRGREDWYGRMDYFKYIVKNMTDKTLWPQLETFMAYDKMIFVHPRPGNPVALVNVRDVERIRQFKEVYENFSAPSHLDPKVMKLLSSLLTKKTRDRYLDLMRLDIVSMWAGALFLDLYPGTEADREFHLTNPVGWKQILHAFTPFNLKDPWVRDVIIPLVPKVQMAVAFKLCEAPCHVGTNESLRGRDDRWEQGRRYDVCLMR</sequence>
<dbReference type="Pfam" id="PF20150">
    <property type="entry name" value="2EXR"/>
    <property type="match status" value="1"/>
</dbReference>
<gene>
    <name evidence="2" type="ORF">PG993_002334</name>
</gene>
<dbReference type="Proteomes" id="UP001444661">
    <property type="component" value="Unassembled WGS sequence"/>
</dbReference>
<evidence type="ECO:0000313" key="3">
    <source>
        <dbReference type="Proteomes" id="UP001444661"/>
    </source>
</evidence>
<evidence type="ECO:0000259" key="1">
    <source>
        <dbReference type="Pfam" id="PF20150"/>
    </source>
</evidence>
<evidence type="ECO:0000313" key="2">
    <source>
        <dbReference type="EMBL" id="KAK8050949.1"/>
    </source>
</evidence>
<dbReference type="InterPro" id="IPR045518">
    <property type="entry name" value="2EXR"/>
</dbReference>
<organism evidence="2 3">
    <name type="scientific">Apiospora rasikravindrae</name>
    <dbReference type="NCBI Taxonomy" id="990691"/>
    <lineage>
        <taxon>Eukaryota</taxon>
        <taxon>Fungi</taxon>
        <taxon>Dikarya</taxon>
        <taxon>Ascomycota</taxon>
        <taxon>Pezizomycotina</taxon>
        <taxon>Sordariomycetes</taxon>
        <taxon>Xylariomycetidae</taxon>
        <taxon>Amphisphaeriales</taxon>
        <taxon>Apiosporaceae</taxon>
        <taxon>Apiospora</taxon>
    </lineage>
</organism>
<feature type="domain" description="2EXR" evidence="1">
    <location>
        <begin position="56"/>
        <end position="163"/>
    </location>
</feature>
<dbReference type="PANTHER" id="PTHR35910:SF6">
    <property type="entry name" value="2EXR DOMAIN-CONTAINING PROTEIN"/>
    <property type="match status" value="1"/>
</dbReference>